<reference evidence="2" key="1">
    <citation type="submission" date="2019-03" db="EMBL/GenBank/DDBJ databases">
        <title>Single cell metagenomics reveals metabolic interactions within the superorganism composed of flagellate Streblomastix strix and complex community of Bacteroidetes bacteria on its surface.</title>
        <authorList>
            <person name="Treitli S.C."/>
            <person name="Kolisko M."/>
            <person name="Husnik F."/>
            <person name="Keeling P."/>
            <person name="Hampl V."/>
        </authorList>
    </citation>
    <scope>NUCLEOTIDE SEQUENCE</scope>
    <source>
        <strain evidence="2">STM</strain>
    </source>
</reference>
<accession>A0A5J4Q2G0</accession>
<proteinExistence type="predicted"/>
<evidence type="ECO:0000259" key="1">
    <source>
        <dbReference type="SMART" id="SM00871"/>
    </source>
</evidence>
<evidence type="ECO:0000313" key="2">
    <source>
        <dbReference type="EMBL" id="KAA6315104.1"/>
    </source>
</evidence>
<protein>
    <submittedName>
        <fullName evidence="2">DNA gyrase inhibitor</fullName>
    </submittedName>
</protein>
<dbReference type="InterPro" id="IPR029442">
    <property type="entry name" value="GyrI-like"/>
</dbReference>
<dbReference type="PANTHER" id="PTHR40055">
    <property type="entry name" value="TRANSCRIPTIONAL REGULATOR YGIV-RELATED"/>
    <property type="match status" value="1"/>
</dbReference>
<dbReference type="AlphaFoldDB" id="A0A5J4Q2G0"/>
<dbReference type="SMART" id="SM00871">
    <property type="entry name" value="AraC_E_bind"/>
    <property type="match status" value="1"/>
</dbReference>
<sequence length="176" mass="20322">MVRTIQKRIIIEKQANIKTLQLAPKLLTLEPKQAIYLNLTGDYQTLDFCSAWNKLWQCVKENKLFSAGIEYIVIYHDDPKVTEADKLRADICLVLLKKAAPKGEIGVKTIEGGKYAMFLYRGSYEHLSAVYDTIHTKWLPESGEKLRNYPCFEKYLNHPNNTAPEKLKTEIYIPIE</sequence>
<feature type="domain" description="AraC effector-binding" evidence="1">
    <location>
        <begin position="22"/>
        <end position="176"/>
    </location>
</feature>
<dbReference type="InterPro" id="IPR011256">
    <property type="entry name" value="Reg_factor_effector_dom_sf"/>
</dbReference>
<comment type="caution">
    <text evidence="2">The sequence shown here is derived from an EMBL/GenBank/DDBJ whole genome shotgun (WGS) entry which is preliminary data.</text>
</comment>
<name>A0A5J4Q2G0_9ZZZZ</name>
<gene>
    <name evidence="2" type="ORF">EZS27_034387</name>
</gene>
<dbReference type="InterPro" id="IPR010499">
    <property type="entry name" value="AraC_E-bd"/>
</dbReference>
<dbReference type="SUPFAM" id="SSF55136">
    <property type="entry name" value="Probable bacterial effector-binding domain"/>
    <property type="match status" value="1"/>
</dbReference>
<dbReference type="EMBL" id="SNRY01005383">
    <property type="protein sequence ID" value="KAA6315104.1"/>
    <property type="molecule type" value="Genomic_DNA"/>
</dbReference>
<dbReference type="PANTHER" id="PTHR40055:SF1">
    <property type="entry name" value="TRANSCRIPTIONAL REGULATOR YGIV-RELATED"/>
    <property type="match status" value="1"/>
</dbReference>
<organism evidence="2">
    <name type="scientific">termite gut metagenome</name>
    <dbReference type="NCBI Taxonomy" id="433724"/>
    <lineage>
        <taxon>unclassified sequences</taxon>
        <taxon>metagenomes</taxon>
        <taxon>organismal metagenomes</taxon>
    </lineage>
</organism>
<dbReference type="Pfam" id="PF06445">
    <property type="entry name" value="GyrI-like"/>
    <property type="match status" value="1"/>
</dbReference>
<dbReference type="InterPro" id="IPR050908">
    <property type="entry name" value="SmbC-like"/>
</dbReference>
<dbReference type="Gene3D" id="3.20.80.10">
    <property type="entry name" value="Regulatory factor, effector binding domain"/>
    <property type="match status" value="1"/>
</dbReference>